<dbReference type="AlphaFoldDB" id="A0A2T7G5H8"/>
<sequence>MRFAILALIGVLGLAGCAAPPGVWASDEDVARAAYRHDGPPRLTLFTMLNNNSGAGAHTSLMINGSQRVIWDPAGSFKHETIPERNDVIYGVTPMVADVYTRFHARKTFHVQIQELDVTPEIAERAMQLAGAYGPVPQAQCSRSTSSILAQLFPGKISQTWLPKTLAAEFGALPGVREQVLYEYDSDDNSKVLADWDPAKV</sequence>
<gene>
    <name evidence="2" type="ORF">DC366_13150</name>
</gene>
<organism evidence="2 3">
    <name type="scientific">Pelagivirga sediminicola</name>
    <dbReference type="NCBI Taxonomy" id="2170575"/>
    <lineage>
        <taxon>Bacteria</taxon>
        <taxon>Pseudomonadati</taxon>
        <taxon>Pseudomonadota</taxon>
        <taxon>Alphaproteobacteria</taxon>
        <taxon>Rhodobacterales</taxon>
        <taxon>Paracoccaceae</taxon>
        <taxon>Pelagivirga</taxon>
    </lineage>
</organism>
<name>A0A2T7G5H8_9RHOB</name>
<protein>
    <recommendedName>
        <fullName evidence="4">Lipoprotein</fullName>
    </recommendedName>
</protein>
<feature type="chain" id="PRO_5015438947" description="Lipoprotein" evidence="1">
    <location>
        <begin position="26"/>
        <end position="201"/>
    </location>
</feature>
<evidence type="ECO:0000256" key="1">
    <source>
        <dbReference type="SAM" id="SignalP"/>
    </source>
</evidence>
<evidence type="ECO:0008006" key="4">
    <source>
        <dbReference type="Google" id="ProtNLM"/>
    </source>
</evidence>
<feature type="signal peptide" evidence="1">
    <location>
        <begin position="1"/>
        <end position="25"/>
    </location>
</feature>
<comment type="caution">
    <text evidence="2">The sequence shown here is derived from an EMBL/GenBank/DDBJ whole genome shotgun (WGS) entry which is preliminary data.</text>
</comment>
<evidence type="ECO:0000313" key="3">
    <source>
        <dbReference type="Proteomes" id="UP000244446"/>
    </source>
</evidence>
<dbReference type="EMBL" id="QCYH01000007">
    <property type="protein sequence ID" value="PVA09683.1"/>
    <property type="molecule type" value="Genomic_DNA"/>
</dbReference>
<accession>A0A2T7G5H8</accession>
<dbReference type="OrthoDB" id="7666390at2"/>
<keyword evidence="3" id="KW-1185">Reference proteome</keyword>
<proteinExistence type="predicted"/>
<evidence type="ECO:0000313" key="2">
    <source>
        <dbReference type="EMBL" id="PVA09683.1"/>
    </source>
</evidence>
<dbReference type="Proteomes" id="UP000244446">
    <property type="component" value="Unassembled WGS sequence"/>
</dbReference>
<dbReference type="RefSeq" id="WP_108692731.1">
    <property type="nucleotide sequence ID" value="NZ_QCYH01000007.1"/>
</dbReference>
<dbReference type="PROSITE" id="PS51257">
    <property type="entry name" value="PROKAR_LIPOPROTEIN"/>
    <property type="match status" value="1"/>
</dbReference>
<keyword evidence="1" id="KW-0732">Signal</keyword>
<reference evidence="2 3" key="1">
    <citation type="submission" date="2018-04" db="EMBL/GenBank/DDBJ databases">
        <title>Pelagivirga bohaiensis gen. nov., sp. nov., a bacterium isolated from the Bohai Sea.</title>
        <authorList>
            <person name="Ji X."/>
        </authorList>
    </citation>
    <scope>NUCLEOTIDE SEQUENCE [LARGE SCALE GENOMIC DNA]</scope>
    <source>
        <strain evidence="2 3">BH-SD19</strain>
    </source>
</reference>